<proteinExistence type="predicted"/>
<dbReference type="EMBL" id="JBBNAF010000005">
    <property type="protein sequence ID" value="KAK9142182.1"/>
    <property type="molecule type" value="Genomic_DNA"/>
</dbReference>
<name>A0AAP0JXS6_9MAGN</name>
<sequence length="64" mass="6939">MNNARARTAMRAEARRQTMMASEATTTEGDGFGGSDGRRHDLRQTRRQLVATTEAPTSADDAAI</sequence>
<dbReference type="AlphaFoldDB" id="A0AAP0JXS6"/>
<evidence type="ECO:0000313" key="2">
    <source>
        <dbReference type="EMBL" id="KAK9142182.1"/>
    </source>
</evidence>
<feature type="region of interest" description="Disordered" evidence="1">
    <location>
        <begin position="1"/>
        <end position="42"/>
    </location>
</feature>
<comment type="caution">
    <text evidence="2">The sequence shown here is derived from an EMBL/GenBank/DDBJ whole genome shotgun (WGS) entry which is preliminary data.</text>
</comment>
<evidence type="ECO:0000256" key="1">
    <source>
        <dbReference type="SAM" id="MobiDB-lite"/>
    </source>
</evidence>
<protein>
    <submittedName>
        <fullName evidence="2">Uncharacterized protein</fullName>
    </submittedName>
</protein>
<evidence type="ECO:0000313" key="3">
    <source>
        <dbReference type="Proteomes" id="UP001420932"/>
    </source>
</evidence>
<gene>
    <name evidence="2" type="ORF">Syun_011582</name>
</gene>
<organism evidence="2 3">
    <name type="scientific">Stephania yunnanensis</name>
    <dbReference type="NCBI Taxonomy" id="152371"/>
    <lineage>
        <taxon>Eukaryota</taxon>
        <taxon>Viridiplantae</taxon>
        <taxon>Streptophyta</taxon>
        <taxon>Embryophyta</taxon>
        <taxon>Tracheophyta</taxon>
        <taxon>Spermatophyta</taxon>
        <taxon>Magnoliopsida</taxon>
        <taxon>Ranunculales</taxon>
        <taxon>Menispermaceae</taxon>
        <taxon>Menispermoideae</taxon>
        <taxon>Cissampelideae</taxon>
        <taxon>Stephania</taxon>
    </lineage>
</organism>
<dbReference type="Proteomes" id="UP001420932">
    <property type="component" value="Unassembled WGS sequence"/>
</dbReference>
<accession>A0AAP0JXS6</accession>
<keyword evidence="3" id="KW-1185">Reference proteome</keyword>
<reference evidence="2 3" key="1">
    <citation type="submission" date="2024-01" db="EMBL/GenBank/DDBJ databases">
        <title>Genome assemblies of Stephania.</title>
        <authorList>
            <person name="Yang L."/>
        </authorList>
    </citation>
    <scope>NUCLEOTIDE SEQUENCE [LARGE SCALE GENOMIC DNA]</scope>
    <source>
        <strain evidence="2">YNDBR</strain>
        <tissue evidence="2">Leaf</tissue>
    </source>
</reference>